<protein>
    <recommendedName>
        <fullName evidence="5">TIGR02186 family protein</fullName>
    </recommendedName>
</protein>
<keyword evidence="1" id="KW-1133">Transmembrane helix</keyword>
<dbReference type="AlphaFoldDB" id="A0A369W2W5"/>
<dbReference type="Proteomes" id="UP000253759">
    <property type="component" value="Unassembled WGS sequence"/>
</dbReference>
<dbReference type="EMBL" id="QQNH01000009">
    <property type="protein sequence ID" value="RDE09014.1"/>
    <property type="molecule type" value="Genomic_DNA"/>
</dbReference>
<keyword evidence="1" id="KW-0812">Transmembrane</keyword>
<name>A0A369W2W5_9HYPH</name>
<reference evidence="4" key="1">
    <citation type="submission" date="2018-07" db="EMBL/GenBank/DDBJ databases">
        <authorList>
            <person name="Liu B.-T."/>
            <person name="Du Z."/>
        </authorList>
    </citation>
    <scope>NUCLEOTIDE SEQUENCE [LARGE SCALE GENOMIC DNA]</scope>
    <source>
        <strain evidence="4">XYN52</strain>
    </source>
</reference>
<feature type="transmembrane region" description="Helical" evidence="1">
    <location>
        <begin position="230"/>
        <end position="251"/>
    </location>
</feature>
<organism evidence="3 4">
    <name type="scientific">Pelagibacterium lacus</name>
    <dbReference type="NCBI Taxonomy" id="2282655"/>
    <lineage>
        <taxon>Bacteria</taxon>
        <taxon>Pseudomonadati</taxon>
        <taxon>Pseudomonadota</taxon>
        <taxon>Alphaproteobacteria</taxon>
        <taxon>Hyphomicrobiales</taxon>
        <taxon>Devosiaceae</taxon>
        <taxon>Pelagibacterium</taxon>
    </lineage>
</organism>
<evidence type="ECO:0000256" key="1">
    <source>
        <dbReference type="SAM" id="Phobius"/>
    </source>
</evidence>
<evidence type="ECO:0000313" key="3">
    <source>
        <dbReference type="EMBL" id="RDE09014.1"/>
    </source>
</evidence>
<feature type="chain" id="PRO_5016605711" description="TIGR02186 family protein" evidence="2">
    <location>
        <begin position="24"/>
        <end position="253"/>
    </location>
</feature>
<keyword evidence="2" id="KW-0732">Signal</keyword>
<keyword evidence="1" id="KW-0472">Membrane</keyword>
<dbReference type="RefSeq" id="WP_114645778.1">
    <property type="nucleotide sequence ID" value="NZ_QQNH01000009.1"/>
</dbReference>
<evidence type="ECO:0000256" key="2">
    <source>
        <dbReference type="SAM" id="SignalP"/>
    </source>
</evidence>
<dbReference type="OrthoDB" id="9815212at2"/>
<evidence type="ECO:0008006" key="5">
    <source>
        <dbReference type="Google" id="ProtNLM"/>
    </source>
</evidence>
<feature type="signal peptide" evidence="2">
    <location>
        <begin position="1"/>
        <end position="23"/>
    </location>
</feature>
<evidence type="ECO:0000313" key="4">
    <source>
        <dbReference type="Proteomes" id="UP000253759"/>
    </source>
</evidence>
<sequence length="253" mass="26753">MSRILLALATIVIVALAGRAALAQGVVFANSDPLVTIHSNFTGQTMTLFGNVEAGQGGVPATGAYDIIVLVRGPASDRIVRGRERQFGIMLNTSEAVYRRLPGYYAVISSRPLETILAETVDADPQLSLAGLVAQTRQGGAADDGLDAELIRLMSEAGLFIESGRGVSFLSNTTFATRLPLPSSVPNGLFVARAIVVANGEIVSENITSFTVRTEGFERFVARAARNNPLLYGLATVLLALATGWMGGVLFKR</sequence>
<gene>
    <name evidence="3" type="ORF">DVH29_08645</name>
</gene>
<comment type="caution">
    <text evidence="3">The sequence shown here is derived from an EMBL/GenBank/DDBJ whole genome shotgun (WGS) entry which is preliminary data.</text>
</comment>
<keyword evidence="4" id="KW-1185">Reference proteome</keyword>
<proteinExistence type="predicted"/>
<dbReference type="InterPro" id="IPR019088">
    <property type="entry name" value="CHP02186-rel_TM"/>
</dbReference>
<dbReference type="Pfam" id="PF09608">
    <property type="entry name" value="Alph_Pro_TM"/>
    <property type="match status" value="1"/>
</dbReference>
<accession>A0A369W2W5</accession>